<evidence type="ECO:0000313" key="2">
    <source>
        <dbReference type="EMBL" id="GHA96463.1"/>
    </source>
</evidence>
<feature type="chain" id="PRO_5035156254" evidence="1">
    <location>
        <begin position="38"/>
        <end position="193"/>
    </location>
</feature>
<evidence type="ECO:0000256" key="1">
    <source>
        <dbReference type="SAM" id="SignalP"/>
    </source>
</evidence>
<name>A0A8J3CR01_9PROT</name>
<keyword evidence="1" id="KW-0732">Signal</keyword>
<sequence>MFAFAVESPYLWNMRKNLIAFAAAALALVSVTACTKAAVVDEILLADLKDNEALIVAIDRCHWRCTKGLIRFQGDVVSTLGHERLLTDADKRQVDANLQASVSFPELRAGAELPHIRSAPLRMRTAKMRRNRMIAITPLKLYDFSGPNAEGRTAFQLADELLSELDENPWASIKLVIDDETLSLLEEEQSNID</sequence>
<accession>A0A8J3CR01</accession>
<feature type="signal peptide" evidence="1">
    <location>
        <begin position="1"/>
        <end position="37"/>
    </location>
</feature>
<gene>
    <name evidence="2" type="ORF">GCM10009069_19370</name>
</gene>
<dbReference type="AlphaFoldDB" id="A0A8J3CR01"/>
<dbReference type="EMBL" id="BMZH01000007">
    <property type="protein sequence ID" value="GHA96463.1"/>
    <property type="molecule type" value="Genomic_DNA"/>
</dbReference>
<dbReference type="RefSeq" id="WP_189497882.1">
    <property type="nucleotide sequence ID" value="NZ_BMZH01000007.1"/>
</dbReference>
<reference evidence="2" key="1">
    <citation type="journal article" date="2014" name="Int. J. Syst. Evol. Microbiol.">
        <title>Complete genome sequence of Corynebacterium casei LMG S-19264T (=DSM 44701T), isolated from a smear-ripened cheese.</title>
        <authorList>
            <consortium name="US DOE Joint Genome Institute (JGI-PGF)"/>
            <person name="Walter F."/>
            <person name="Albersmeier A."/>
            <person name="Kalinowski J."/>
            <person name="Ruckert C."/>
        </authorList>
    </citation>
    <scope>NUCLEOTIDE SEQUENCE</scope>
    <source>
        <strain evidence="2">KCTC 32513</strain>
    </source>
</reference>
<proteinExistence type="predicted"/>
<keyword evidence="3" id="KW-1185">Reference proteome</keyword>
<protein>
    <submittedName>
        <fullName evidence="2">Uncharacterized protein</fullName>
    </submittedName>
</protein>
<comment type="caution">
    <text evidence="2">The sequence shown here is derived from an EMBL/GenBank/DDBJ whole genome shotgun (WGS) entry which is preliminary data.</text>
</comment>
<dbReference type="Proteomes" id="UP000634004">
    <property type="component" value="Unassembled WGS sequence"/>
</dbReference>
<evidence type="ECO:0000313" key="3">
    <source>
        <dbReference type="Proteomes" id="UP000634004"/>
    </source>
</evidence>
<reference evidence="2" key="2">
    <citation type="submission" date="2020-09" db="EMBL/GenBank/DDBJ databases">
        <authorList>
            <person name="Sun Q."/>
            <person name="Kim S."/>
        </authorList>
    </citation>
    <scope>NUCLEOTIDE SEQUENCE</scope>
    <source>
        <strain evidence="2">KCTC 32513</strain>
    </source>
</reference>
<organism evidence="2 3">
    <name type="scientific">Algimonas arctica</name>
    <dbReference type="NCBI Taxonomy" id="1479486"/>
    <lineage>
        <taxon>Bacteria</taxon>
        <taxon>Pseudomonadati</taxon>
        <taxon>Pseudomonadota</taxon>
        <taxon>Alphaproteobacteria</taxon>
        <taxon>Maricaulales</taxon>
        <taxon>Robiginitomaculaceae</taxon>
        <taxon>Algimonas</taxon>
    </lineage>
</organism>